<evidence type="ECO:0000259" key="1">
    <source>
        <dbReference type="Pfam" id="PF00557"/>
    </source>
</evidence>
<dbReference type="SUPFAM" id="SSF55920">
    <property type="entry name" value="Creatinase/aminopeptidase"/>
    <property type="match status" value="1"/>
</dbReference>
<dbReference type="EC" id="3.4.13.9" evidence="2"/>
<dbReference type="InterPro" id="IPR050659">
    <property type="entry name" value="Peptidase_M24B"/>
</dbReference>
<dbReference type="GO" id="GO:0102009">
    <property type="term" value="F:proline dipeptidase activity"/>
    <property type="evidence" value="ECO:0007669"/>
    <property type="project" value="UniProtKB-EC"/>
</dbReference>
<sequence length="396" mass="44359">MFDLSRVQAALDQFQLDGWLFYDFRGSNVLALRILDIPEAAMGSRRFFYFVPREGAPVKLVHRIESGALDHLPGEKVIYLKWQELEAELASILQGTSAVAMEYSPRNANPYISRVDAGTVELVRETVSSIVPSGDLVQLFEAVWDLEQWELHQRAGVSTDKAFDVAWSFIAQEVRENGGVEEQAVCDKIMQHFAETGLTTYHPPIVAREAHSGNPHYETGTGSETAIREGDFVLIDLWAKCDMPRGVYSDMTRVGFVGSEVPERYAEIFEIVARARDAGITLVEQSFATGKALQGWEVDQACRDVIEQAGYGEYFVHRTGHSIGQETHGNGANMDNLETHEERLILPQTCFSIEPGIYLPEFGVRSEVNVFVDDAHKVHVTAGERQTEILPVMKEY</sequence>
<evidence type="ECO:0000313" key="2">
    <source>
        <dbReference type="EMBL" id="QDT30401.1"/>
    </source>
</evidence>
<dbReference type="InterPro" id="IPR000994">
    <property type="entry name" value="Pept_M24"/>
</dbReference>
<dbReference type="Gene3D" id="3.90.230.10">
    <property type="entry name" value="Creatinase/methionine aminopeptidase superfamily"/>
    <property type="match status" value="1"/>
</dbReference>
<reference evidence="2 3" key="1">
    <citation type="submission" date="2019-03" db="EMBL/GenBank/DDBJ databases">
        <title>Deep-cultivation of Planctomycetes and their phenomic and genomic characterization uncovers novel biology.</title>
        <authorList>
            <person name="Wiegand S."/>
            <person name="Jogler M."/>
            <person name="Boedeker C."/>
            <person name="Pinto D."/>
            <person name="Vollmers J."/>
            <person name="Rivas-Marin E."/>
            <person name="Kohn T."/>
            <person name="Peeters S.H."/>
            <person name="Heuer A."/>
            <person name="Rast P."/>
            <person name="Oberbeckmann S."/>
            <person name="Bunk B."/>
            <person name="Jeske O."/>
            <person name="Meyerdierks A."/>
            <person name="Storesund J.E."/>
            <person name="Kallscheuer N."/>
            <person name="Luecker S."/>
            <person name="Lage O.M."/>
            <person name="Pohl T."/>
            <person name="Merkel B.J."/>
            <person name="Hornburger P."/>
            <person name="Mueller R.-W."/>
            <person name="Bruemmer F."/>
            <person name="Labrenz M."/>
            <person name="Spormann A.M."/>
            <person name="Op den Camp H."/>
            <person name="Overmann J."/>
            <person name="Amann R."/>
            <person name="Jetten M.S.M."/>
            <person name="Mascher T."/>
            <person name="Medema M.H."/>
            <person name="Devos D.P."/>
            <person name="Kaster A.-K."/>
            <person name="Ovreas L."/>
            <person name="Rohde M."/>
            <person name="Galperin M.Y."/>
            <person name="Jogler C."/>
        </authorList>
    </citation>
    <scope>NUCLEOTIDE SEQUENCE [LARGE SCALE GENOMIC DNA]</scope>
    <source>
        <strain evidence="2 3">Enr10</strain>
    </source>
</reference>
<gene>
    <name evidence="2" type="primary">pepQ</name>
    <name evidence="2" type="ORF">Enr10x_57670</name>
</gene>
<dbReference type="PANTHER" id="PTHR46112">
    <property type="entry name" value="AMINOPEPTIDASE"/>
    <property type="match status" value="1"/>
</dbReference>
<keyword evidence="2" id="KW-0378">Hydrolase</keyword>
<dbReference type="InterPro" id="IPR036005">
    <property type="entry name" value="Creatinase/aminopeptidase-like"/>
</dbReference>
<organism evidence="2 3">
    <name type="scientific">Gimesia panareensis</name>
    <dbReference type="NCBI Taxonomy" id="2527978"/>
    <lineage>
        <taxon>Bacteria</taxon>
        <taxon>Pseudomonadati</taxon>
        <taxon>Planctomycetota</taxon>
        <taxon>Planctomycetia</taxon>
        <taxon>Planctomycetales</taxon>
        <taxon>Planctomycetaceae</taxon>
        <taxon>Gimesia</taxon>
    </lineage>
</organism>
<protein>
    <submittedName>
        <fullName evidence="2">Xaa-Pro dipeptidase</fullName>
        <ecNumber evidence="2">3.4.13.9</ecNumber>
    </submittedName>
</protein>
<keyword evidence="3" id="KW-1185">Reference proteome</keyword>
<dbReference type="AlphaFoldDB" id="A0A517QFJ4"/>
<dbReference type="Pfam" id="PF00557">
    <property type="entry name" value="Peptidase_M24"/>
    <property type="match status" value="1"/>
</dbReference>
<proteinExistence type="predicted"/>
<dbReference type="PANTHER" id="PTHR46112:SF3">
    <property type="entry name" value="AMINOPEPTIDASE YPDF"/>
    <property type="match status" value="1"/>
</dbReference>
<name>A0A517QFJ4_9PLAN</name>
<evidence type="ECO:0000313" key="3">
    <source>
        <dbReference type="Proteomes" id="UP000315647"/>
    </source>
</evidence>
<keyword evidence="2" id="KW-0224">Dipeptidase</keyword>
<keyword evidence="2" id="KW-0645">Protease</keyword>
<dbReference type="EMBL" id="CP037421">
    <property type="protein sequence ID" value="QDT30401.1"/>
    <property type="molecule type" value="Genomic_DNA"/>
</dbReference>
<accession>A0A517QFJ4</accession>
<dbReference type="Proteomes" id="UP000315647">
    <property type="component" value="Chromosome"/>
</dbReference>
<dbReference type="RefSeq" id="WP_145452316.1">
    <property type="nucleotide sequence ID" value="NZ_CP037421.1"/>
</dbReference>
<feature type="domain" description="Peptidase M24" evidence="1">
    <location>
        <begin position="151"/>
        <end position="373"/>
    </location>
</feature>